<evidence type="ECO:0000313" key="3">
    <source>
        <dbReference type="Proteomes" id="UP000295560"/>
    </source>
</evidence>
<accession>A0A4R1HK68</accession>
<name>A0A4R1HK68_PSEEN</name>
<reference evidence="2 3" key="1">
    <citation type="submission" date="2019-03" db="EMBL/GenBank/DDBJ databases">
        <title>Sequencing the genomes of 1000 actinobacteria strains.</title>
        <authorList>
            <person name="Klenk H.-P."/>
        </authorList>
    </citation>
    <scope>NUCLEOTIDE SEQUENCE [LARGE SCALE GENOMIC DNA]</scope>
    <source>
        <strain evidence="2 3">DSM 44969</strain>
    </source>
</reference>
<sequence>MYAWIWGVLPGRTWLKAVQAAVLLAVVLALLFLVVFPWVELHLPLDVSSLE</sequence>
<keyword evidence="1" id="KW-0472">Membrane</keyword>
<keyword evidence="1" id="KW-1133">Transmembrane helix</keyword>
<keyword evidence="1" id="KW-0812">Transmembrane</keyword>
<dbReference type="RefSeq" id="WP_165922460.1">
    <property type="nucleotide sequence ID" value="NZ_SMFZ01000002.1"/>
</dbReference>
<protein>
    <submittedName>
        <fullName evidence="2">Uncharacterized protein</fullName>
    </submittedName>
</protein>
<proteinExistence type="predicted"/>
<comment type="caution">
    <text evidence="2">The sequence shown here is derived from an EMBL/GenBank/DDBJ whole genome shotgun (WGS) entry which is preliminary data.</text>
</comment>
<dbReference type="EMBL" id="SMFZ01000002">
    <property type="protein sequence ID" value="TCK20905.1"/>
    <property type="molecule type" value="Genomic_DNA"/>
</dbReference>
<evidence type="ECO:0000256" key="1">
    <source>
        <dbReference type="SAM" id="Phobius"/>
    </source>
</evidence>
<dbReference type="Proteomes" id="UP000295560">
    <property type="component" value="Unassembled WGS sequence"/>
</dbReference>
<gene>
    <name evidence="2" type="ORF">EV378_4871</name>
</gene>
<feature type="transmembrane region" description="Helical" evidence="1">
    <location>
        <begin position="20"/>
        <end position="39"/>
    </location>
</feature>
<dbReference type="AlphaFoldDB" id="A0A4R1HK68"/>
<evidence type="ECO:0000313" key="2">
    <source>
        <dbReference type="EMBL" id="TCK20905.1"/>
    </source>
</evidence>
<keyword evidence="3" id="KW-1185">Reference proteome</keyword>
<organism evidence="2 3">
    <name type="scientific">Pseudonocardia endophytica</name>
    <dbReference type="NCBI Taxonomy" id="401976"/>
    <lineage>
        <taxon>Bacteria</taxon>
        <taxon>Bacillati</taxon>
        <taxon>Actinomycetota</taxon>
        <taxon>Actinomycetes</taxon>
        <taxon>Pseudonocardiales</taxon>
        <taxon>Pseudonocardiaceae</taxon>
        <taxon>Pseudonocardia</taxon>
    </lineage>
</organism>